<comment type="subcellular location">
    <subcellularLocation>
        <location evidence="2">Membrane</location>
        <topology evidence="2">Single-pass membrane protein</topology>
    </subcellularLocation>
    <subcellularLocation>
        <location evidence="16">Plastid</location>
        <location evidence="16">Chloroplast outer membrane</location>
    </subcellularLocation>
</comment>
<gene>
    <name evidence="19" type="ORF">CHRIB12_LOCUS7860</name>
</gene>
<evidence type="ECO:0000256" key="7">
    <source>
        <dbReference type="ARBA" id="ARBA00022723"/>
    </source>
</evidence>
<keyword evidence="14" id="KW-0342">GTP-binding</keyword>
<dbReference type="OrthoDB" id="8954335at2759"/>
<dbReference type="GO" id="GO:0046872">
    <property type="term" value="F:metal ion binding"/>
    <property type="evidence" value="ECO:0007669"/>
    <property type="project" value="UniProtKB-KW"/>
</dbReference>
<keyword evidence="6" id="KW-0812">Transmembrane</keyword>
<comment type="cofactor">
    <cofactor evidence="1">
        <name>Mg(2+)</name>
        <dbReference type="ChEBI" id="CHEBI:18420"/>
    </cofactor>
</comment>
<evidence type="ECO:0000256" key="4">
    <source>
        <dbReference type="ARBA" id="ARBA00022528"/>
    </source>
</evidence>
<evidence type="ECO:0000256" key="8">
    <source>
        <dbReference type="ARBA" id="ARBA00022741"/>
    </source>
</evidence>
<keyword evidence="4" id="KW-0150">Chloroplast</keyword>
<dbReference type="GO" id="GO:0016787">
    <property type="term" value="F:hydrolase activity"/>
    <property type="evidence" value="ECO:0007669"/>
    <property type="project" value="UniProtKB-KW"/>
</dbReference>
<evidence type="ECO:0000256" key="14">
    <source>
        <dbReference type="ARBA" id="ARBA00023134"/>
    </source>
</evidence>
<evidence type="ECO:0000256" key="11">
    <source>
        <dbReference type="ARBA" id="ARBA00022842"/>
    </source>
</evidence>
<dbReference type="InterPro" id="IPR006703">
    <property type="entry name" value="G_AIG1"/>
</dbReference>
<proteinExistence type="predicted"/>
<evidence type="ECO:0000256" key="13">
    <source>
        <dbReference type="ARBA" id="ARBA00022989"/>
    </source>
</evidence>
<keyword evidence="9" id="KW-0378">Hydrolase</keyword>
<evidence type="ECO:0000259" key="18">
    <source>
        <dbReference type="PROSITE" id="PS51720"/>
    </source>
</evidence>
<keyword evidence="15" id="KW-0472">Membrane</keyword>
<keyword evidence="12" id="KW-0653">Protein transport</keyword>
<evidence type="ECO:0000256" key="2">
    <source>
        <dbReference type="ARBA" id="ARBA00004167"/>
    </source>
</evidence>
<evidence type="ECO:0000256" key="5">
    <source>
        <dbReference type="ARBA" id="ARBA00022640"/>
    </source>
</evidence>
<feature type="region of interest" description="Disordered" evidence="17">
    <location>
        <begin position="211"/>
        <end position="346"/>
    </location>
</feature>
<evidence type="ECO:0000256" key="9">
    <source>
        <dbReference type="ARBA" id="ARBA00022801"/>
    </source>
</evidence>
<dbReference type="PANTHER" id="PTHR10903">
    <property type="entry name" value="GTPASE, IMAP FAMILY MEMBER-RELATED"/>
    <property type="match status" value="1"/>
</dbReference>
<keyword evidence="13" id="KW-1133">Transmembrane helix</keyword>
<dbReference type="GO" id="GO:0015031">
    <property type="term" value="P:protein transport"/>
    <property type="evidence" value="ECO:0007669"/>
    <property type="project" value="UniProtKB-KW"/>
</dbReference>
<dbReference type="VEuPathDB" id="FungiDB:RhiirFUN_023777"/>
<keyword evidence="5" id="KW-0934">Plastid</keyword>
<name>A0A915Z3G0_9GLOM</name>
<keyword evidence="3" id="KW-0813">Transport</keyword>
<dbReference type="EMBL" id="CAGKOT010000014">
    <property type="protein sequence ID" value="CAB5359763.1"/>
    <property type="molecule type" value="Genomic_DNA"/>
</dbReference>
<evidence type="ECO:0000313" key="19">
    <source>
        <dbReference type="EMBL" id="CAB5359763.1"/>
    </source>
</evidence>
<dbReference type="GO" id="GO:0016020">
    <property type="term" value="C:membrane"/>
    <property type="evidence" value="ECO:0007669"/>
    <property type="project" value="UniProtKB-SubCell"/>
</dbReference>
<feature type="domain" description="AIG1-type G" evidence="18">
    <location>
        <begin position="5"/>
        <end position="211"/>
    </location>
</feature>
<dbReference type="InterPro" id="IPR045058">
    <property type="entry name" value="GIMA/IAN/Toc"/>
</dbReference>
<protein>
    <recommendedName>
        <fullName evidence="18">AIG1-type G domain-containing protein</fullName>
    </recommendedName>
</protein>
<feature type="compositionally biased region" description="Basic and acidic residues" evidence="17">
    <location>
        <begin position="211"/>
        <end position="337"/>
    </location>
</feature>
<dbReference type="Pfam" id="PF04548">
    <property type="entry name" value="AIG1"/>
    <property type="match status" value="1"/>
</dbReference>
<comment type="caution">
    <text evidence="19">The sequence shown here is derived from an EMBL/GenBank/DDBJ whole genome shotgun (WGS) entry which is preliminary data.</text>
</comment>
<keyword evidence="11" id="KW-0460">Magnesium</keyword>
<keyword evidence="8" id="KW-0547">Nucleotide-binding</keyword>
<evidence type="ECO:0000256" key="17">
    <source>
        <dbReference type="SAM" id="MobiDB-lite"/>
    </source>
</evidence>
<reference evidence="19" key="1">
    <citation type="submission" date="2020-05" db="EMBL/GenBank/DDBJ databases">
        <authorList>
            <person name="Rincon C."/>
            <person name="Sanders R I."/>
            <person name="Robbins C."/>
            <person name="Chaturvedi A."/>
        </authorList>
    </citation>
    <scope>NUCLEOTIDE SEQUENCE</scope>
    <source>
        <strain evidence="19">CHB12</strain>
    </source>
</reference>
<evidence type="ECO:0000256" key="15">
    <source>
        <dbReference type="ARBA" id="ARBA00023136"/>
    </source>
</evidence>
<sequence>MELNVNNPVVLLIGKTGAGKSTLGNLLVGAPHDNGPFHTSAQMDSVTKECTVATISIDGVPYNIVDTPGIFDTQQGTIPVLNQIAKTINKCAHGVKAILIVFEARRFTDEQRNVLNEIRTFLGKDATNNIISVFSHATRAQTDDRNIMQRDWNHSVRSFIQSIGNRWGISPDPDKFSPDGKTHRERLREIKDLISSIRGVYTTTQLENNLREQAEAKRRKEEDEKEAQRKYEEKLKDDARRGAEKAHQHQIDQMRQDSDIRHRQVLDSIEQERKAQERREEHLRKELDLMRQKEEKQQKKEKGRQEKEEKEKKERRENECQEKERQKSEDISIEHKLPPSSLELFPSPIPQFKMGSICTNGKIEWYYTLEKRR</sequence>
<evidence type="ECO:0000256" key="16">
    <source>
        <dbReference type="ARBA" id="ARBA00024013"/>
    </source>
</evidence>
<keyword evidence="7" id="KW-0479">Metal-binding</keyword>
<dbReference type="AlphaFoldDB" id="A0A915Z3G0"/>
<evidence type="ECO:0000256" key="1">
    <source>
        <dbReference type="ARBA" id="ARBA00001946"/>
    </source>
</evidence>
<evidence type="ECO:0000256" key="3">
    <source>
        <dbReference type="ARBA" id="ARBA00022448"/>
    </source>
</evidence>
<keyword evidence="10" id="KW-1002">Plastid outer membrane</keyword>
<evidence type="ECO:0000256" key="10">
    <source>
        <dbReference type="ARBA" id="ARBA00022805"/>
    </source>
</evidence>
<dbReference type="GO" id="GO:0005525">
    <property type="term" value="F:GTP binding"/>
    <property type="evidence" value="ECO:0007669"/>
    <property type="project" value="UniProtKB-KW"/>
</dbReference>
<dbReference type="PROSITE" id="PS51720">
    <property type="entry name" value="G_AIG1"/>
    <property type="match status" value="1"/>
</dbReference>
<dbReference type="PANTHER" id="PTHR10903:SF135">
    <property type="entry name" value="TRANSLOCASE OF CHLOROPLAST 120, CHLOROPLASTIC-RELATED"/>
    <property type="match status" value="1"/>
</dbReference>
<evidence type="ECO:0000256" key="6">
    <source>
        <dbReference type="ARBA" id="ARBA00022692"/>
    </source>
</evidence>
<evidence type="ECO:0000256" key="12">
    <source>
        <dbReference type="ARBA" id="ARBA00022927"/>
    </source>
</evidence>
<evidence type="ECO:0000313" key="20">
    <source>
        <dbReference type="Proteomes" id="UP000684084"/>
    </source>
</evidence>
<accession>A0A915Z3G0</accession>
<organism evidence="19 20">
    <name type="scientific">Rhizophagus irregularis</name>
    <dbReference type="NCBI Taxonomy" id="588596"/>
    <lineage>
        <taxon>Eukaryota</taxon>
        <taxon>Fungi</taxon>
        <taxon>Fungi incertae sedis</taxon>
        <taxon>Mucoromycota</taxon>
        <taxon>Glomeromycotina</taxon>
        <taxon>Glomeromycetes</taxon>
        <taxon>Glomerales</taxon>
        <taxon>Glomeraceae</taxon>
        <taxon>Rhizophagus</taxon>
    </lineage>
</organism>
<dbReference type="Proteomes" id="UP000684084">
    <property type="component" value="Unassembled WGS sequence"/>
</dbReference>